<evidence type="ECO:0000256" key="2">
    <source>
        <dbReference type="SAM" id="Phobius"/>
    </source>
</evidence>
<feature type="transmembrane region" description="Helical" evidence="2">
    <location>
        <begin position="86"/>
        <end position="107"/>
    </location>
</feature>
<dbReference type="AlphaFoldDB" id="A0A2N8HGQ0"/>
<accession>A0A2N8HGQ0</accession>
<name>A0A2N8HGQ0_9BACT</name>
<sequence>MIKRKAKRRSSELAELDRASREIENRIQELEASLKRPAQQTRMRLDRNTMPPPDRVREGTQNRALRAVVARDGRATNMRRELRENFMLLGLLVCAIAASFCWIVRLLEQQ</sequence>
<proteinExistence type="predicted"/>
<dbReference type="RefSeq" id="WP_102711358.1">
    <property type="nucleotide sequence ID" value="NZ_CABMLK010000001.1"/>
</dbReference>
<evidence type="ECO:0000313" key="3">
    <source>
        <dbReference type="EMBL" id="PNC20249.1"/>
    </source>
</evidence>
<keyword evidence="2" id="KW-0472">Membrane</keyword>
<reference evidence="3 4" key="1">
    <citation type="journal article" date="2017" name="BMC Genomics">
        <title>Genome sequencing of 39 Akkermansia muciniphila isolates reveals its population structure, genomic and functional diverisity, and global distribution in mammalian gut microbiotas.</title>
        <authorList>
            <person name="Guo X."/>
            <person name="Li S."/>
            <person name="Zhang J."/>
            <person name="Wu F."/>
            <person name="Li X."/>
            <person name="Wu D."/>
            <person name="Zhang M."/>
            <person name="Ou Z."/>
            <person name="Jie Z."/>
            <person name="Yan Q."/>
            <person name="Li P."/>
            <person name="Yi J."/>
            <person name="Peng Y."/>
        </authorList>
    </citation>
    <scope>NUCLEOTIDE SEQUENCE [LARGE SCALE GENOMIC DNA]</scope>
    <source>
        <strain evidence="3 4">GP24</strain>
    </source>
</reference>
<organism evidence="3 4">
    <name type="scientific">Akkermansia muciniphila</name>
    <dbReference type="NCBI Taxonomy" id="239935"/>
    <lineage>
        <taxon>Bacteria</taxon>
        <taxon>Pseudomonadati</taxon>
        <taxon>Verrucomicrobiota</taxon>
        <taxon>Verrucomicrobiia</taxon>
        <taxon>Verrucomicrobiales</taxon>
        <taxon>Akkermansiaceae</taxon>
        <taxon>Akkermansia</taxon>
    </lineage>
</organism>
<dbReference type="EMBL" id="PJKA01000002">
    <property type="protein sequence ID" value="PNC20249.1"/>
    <property type="molecule type" value="Genomic_DNA"/>
</dbReference>
<gene>
    <name evidence="3" type="ORF">CXU22_00210</name>
</gene>
<dbReference type="Proteomes" id="UP000236000">
    <property type="component" value="Unassembled WGS sequence"/>
</dbReference>
<comment type="caution">
    <text evidence="3">The sequence shown here is derived from an EMBL/GenBank/DDBJ whole genome shotgun (WGS) entry which is preliminary data.</text>
</comment>
<keyword evidence="2" id="KW-1133">Transmembrane helix</keyword>
<protein>
    <submittedName>
        <fullName evidence="3">Uncharacterized protein</fullName>
    </submittedName>
</protein>
<evidence type="ECO:0000256" key="1">
    <source>
        <dbReference type="SAM" id="MobiDB-lite"/>
    </source>
</evidence>
<keyword evidence="2" id="KW-0812">Transmembrane</keyword>
<feature type="region of interest" description="Disordered" evidence="1">
    <location>
        <begin position="32"/>
        <end position="60"/>
    </location>
</feature>
<evidence type="ECO:0000313" key="4">
    <source>
        <dbReference type="Proteomes" id="UP000236000"/>
    </source>
</evidence>
<dbReference type="OrthoDB" id="198483at2"/>